<evidence type="ECO:0000259" key="6">
    <source>
        <dbReference type="Pfam" id="PF02463"/>
    </source>
</evidence>
<feature type="coiled-coil region" evidence="4">
    <location>
        <begin position="347"/>
        <end position="445"/>
    </location>
</feature>
<comment type="similarity">
    <text evidence="1">Belongs to the SMC family. SMC5 subfamily.</text>
</comment>
<dbReference type="Proteomes" id="UP001491310">
    <property type="component" value="Unassembled WGS sequence"/>
</dbReference>
<evidence type="ECO:0000313" key="8">
    <source>
        <dbReference type="Proteomes" id="UP001491310"/>
    </source>
</evidence>
<gene>
    <name evidence="7" type="ORF">WJX75_003203</name>
</gene>
<evidence type="ECO:0000256" key="4">
    <source>
        <dbReference type="SAM" id="Coils"/>
    </source>
</evidence>
<keyword evidence="8" id="KW-1185">Reference proteome</keyword>
<keyword evidence="3 4" id="KW-0175">Coiled coil</keyword>
<evidence type="ECO:0000256" key="5">
    <source>
        <dbReference type="SAM" id="MobiDB-lite"/>
    </source>
</evidence>
<name>A0ABR2YVQ2_9CHLO</name>
<evidence type="ECO:0000256" key="3">
    <source>
        <dbReference type="ARBA" id="ARBA00023054"/>
    </source>
</evidence>
<dbReference type="InterPro" id="IPR003395">
    <property type="entry name" value="RecF/RecN/SMC_N"/>
</dbReference>
<feature type="coiled-coil region" evidence="4">
    <location>
        <begin position="665"/>
        <end position="713"/>
    </location>
</feature>
<accession>A0ABR2YVQ2</accession>
<reference evidence="7 8" key="1">
    <citation type="journal article" date="2024" name="Nat. Commun.">
        <title>Phylogenomics reveals the evolutionary origins of lichenization in chlorophyte algae.</title>
        <authorList>
            <person name="Puginier C."/>
            <person name="Libourel C."/>
            <person name="Otte J."/>
            <person name="Skaloud P."/>
            <person name="Haon M."/>
            <person name="Grisel S."/>
            <person name="Petersen M."/>
            <person name="Berrin J.G."/>
            <person name="Delaux P.M."/>
            <person name="Dal Grande F."/>
            <person name="Keller J."/>
        </authorList>
    </citation>
    <scope>NUCLEOTIDE SEQUENCE [LARGE SCALE GENOMIC DNA]</scope>
    <source>
        <strain evidence="7 8">SAG 216-7</strain>
    </source>
</reference>
<dbReference type="SUPFAM" id="SSF52540">
    <property type="entry name" value="P-loop containing nucleoside triphosphate hydrolases"/>
    <property type="match status" value="1"/>
</dbReference>
<dbReference type="PANTHER" id="PTHR45916:SF1">
    <property type="entry name" value="STRUCTURAL MAINTENANCE OF CHROMOSOMES PROTEIN 5"/>
    <property type="match status" value="1"/>
</dbReference>
<proteinExistence type="inferred from homology"/>
<feature type="compositionally biased region" description="Basic and acidic residues" evidence="5">
    <location>
        <begin position="1"/>
        <end position="10"/>
    </location>
</feature>
<feature type="coiled-coil region" evidence="4">
    <location>
        <begin position="808"/>
        <end position="908"/>
    </location>
</feature>
<feature type="coiled-coil region" evidence="4">
    <location>
        <begin position="210"/>
        <end position="283"/>
    </location>
</feature>
<sequence length="1086" mass="123419">MESQKRPHEDILDEENDGDGPSLPPAKAPRLAIERFEKGSIIKIRVKNFMTYDEAVFKPGPRLNLVLAPNGTGKSSLTCALCLGLAGHQNLLGRADEIKDYIRKGTNEAMTEITLSSGNPQRLIVVYRRINREGSRFKINGVDKTKTEVLKVLKDLNIQLDNLCQFLPQDKVADFARMTPKDLLMESERAMGDARVHKLHMELMEEGKTLKTFQQSAGALQRRLDDEERNMGELQRDKERYDQRRQLENKADLLEKKSLYMDFQDAQDKVRETKAKIAQGQARLQLIKEDIALHEAPLVAKQTEANRAKTAAQAHKKTVIDKQTALETFSRKSDDVVNQLKLKWEAIDNLKAEADQREQQIARMEDDVARLQAELDKLPEQAGLATQGSQAQPSEEVKALKKELADLNAEARDFDGNVYELRDQLRSFEQEMKSLTDQLARLDSVREVKLQHLEQQNRGITAFTHWVAENKARFKGKIYGPVLLEVTVKDAQHAKYLEMQLPRNMWTRFVTVFREDQDELSREAHKRGIKIITSNYSASPNAPLQHPDGPASQYADHGVTHTLDEVFEAPPVIKRIFNDESVITKAYVGSAQTDAPAFLRAHPNIMNLYTPESNYRIRVSAYNTAARSQQVKAIPQHCQFLGGARDNKEERAQIDARCRETQQAIDAIQSEMHALNAGKREAEAKVAEKRKELKKVEDQFNQLKRQRLKLVSSMNNKKKLLVVQRSKPDPLSREPGLRRDVERLNTVSHNLVQKVALDLKAQWEAMTKHACSEAHSRELQSQIAALLERSKGSNDRQKRIEGLLVQLLRAKDLDLQEARRRKKIAEDACELTDEVKEQFRAMTADRDELQAQIDDLHRQAAAIQCANPRVMQEYEERSARIRKLREDVGNENNTLETLTAALEAKKAEWLPELQRMVGVVNSHFGRALRAMGCAGEVSLFCGCDAGFDACNAFDKYAVHIRVRFRDDEELQLLTANRQSGGERAVCTILYIIALQHVTVCPFRVVDEINQGMDQINERKVFIQMVDAACRPGTPQCFMFTPKLLPDLPYSRDVYPMSIFNGIHVNSLTQAFQQDSFVAGMPVVYKG</sequence>
<dbReference type="EMBL" id="JALJOT010000004">
    <property type="protein sequence ID" value="KAK9915722.1"/>
    <property type="molecule type" value="Genomic_DNA"/>
</dbReference>
<comment type="caution">
    <text evidence="7">The sequence shown here is derived from an EMBL/GenBank/DDBJ whole genome shotgun (WGS) entry which is preliminary data.</text>
</comment>
<dbReference type="Gene3D" id="1.10.287.1490">
    <property type="match status" value="1"/>
</dbReference>
<dbReference type="InterPro" id="IPR027417">
    <property type="entry name" value="P-loop_NTPase"/>
</dbReference>
<dbReference type="Pfam" id="PF02463">
    <property type="entry name" value="SMC_N"/>
    <property type="match status" value="1"/>
</dbReference>
<organism evidence="7 8">
    <name type="scientific">Coccomyxa subellipsoidea</name>
    <dbReference type="NCBI Taxonomy" id="248742"/>
    <lineage>
        <taxon>Eukaryota</taxon>
        <taxon>Viridiplantae</taxon>
        <taxon>Chlorophyta</taxon>
        <taxon>core chlorophytes</taxon>
        <taxon>Trebouxiophyceae</taxon>
        <taxon>Trebouxiophyceae incertae sedis</taxon>
        <taxon>Coccomyxaceae</taxon>
        <taxon>Coccomyxa</taxon>
    </lineage>
</organism>
<feature type="domain" description="RecF/RecN/SMC N-terminal" evidence="6">
    <location>
        <begin position="41"/>
        <end position="1020"/>
    </location>
</feature>
<feature type="region of interest" description="Disordered" evidence="5">
    <location>
        <begin position="1"/>
        <end position="28"/>
    </location>
</feature>
<evidence type="ECO:0000313" key="7">
    <source>
        <dbReference type="EMBL" id="KAK9915722.1"/>
    </source>
</evidence>
<evidence type="ECO:0000256" key="2">
    <source>
        <dbReference type="ARBA" id="ARBA00018687"/>
    </source>
</evidence>
<dbReference type="PANTHER" id="PTHR45916">
    <property type="entry name" value="STRUCTURAL MAINTENANCE OF CHROMOSOMES PROTEIN 5"/>
    <property type="match status" value="1"/>
</dbReference>
<evidence type="ECO:0000256" key="1">
    <source>
        <dbReference type="ARBA" id="ARBA00010171"/>
    </source>
</evidence>
<dbReference type="Gene3D" id="3.40.50.300">
    <property type="entry name" value="P-loop containing nucleotide triphosphate hydrolases"/>
    <property type="match status" value="2"/>
</dbReference>
<protein>
    <recommendedName>
        <fullName evidence="2">Structural maintenance of chromosomes protein 5</fullName>
    </recommendedName>
</protein>